<organism evidence="2 3">
    <name type="scientific">Angomonas deanei</name>
    <dbReference type="NCBI Taxonomy" id="59799"/>
    <lineage>
        <taxon>Eukaryota</taxon>
        <taxon>Discoba</taxon>
        <taxon>Euglenozoa</taxon>
        <taxon>Kinetoplastea</taxon>
        <taxon>Metakinetoplastina</taxon>
        <taxon>Trypanosomatida</taxon>
        <taxon>Trypanosomatidae</taxon>
        <taxon>Strigomonadinae</taxon>
        <taxon>Angomonas</taxon>
    </lineage>
</organism>
<evidence type="ECO:0000313" key="2">
    <source>
        <dbReference type="EMBL" id="CAD2219012.1"/>
    </source>
</evidence>
<feature type="region of interest" description="Disordered" evidence="1">
    <location>
        <begin position="53"/>
        <end position="175"/>
    </location>
</feature>
<evidence type="ECO:0000256" key="1">
    <source>
        <dbReference type="SAM" id="MobiDB-lite"/>
    </source>
</evidence>
<feature type="compositionally biased region" description="Polar residues" evidence="1">
    <location>
        <begin position="109"/>
        <end position="121"/>
    </location>
</feature>
<name>A0A7G2CL92_9TRYP</name>
<protein>
    <submittedName>
        <fullName evidence="2">Uncharacterized protein</fullName>
    </submittedName>
</protein>
<evidence type="ECO:0000313" key="3">
    <source>
        <dbReference type="Proteomes" id="UP000515908"/>
    </source>
</evidence>
<feature type="compositionally biased region" description="Polar residues" evidence="1">
    <location>
        <begin position="56"/>
        <end position="66"/>
    </location>
</feature>
<feature type="compositionally biased region" description="Polar residues" evidence="1">
    <location>
        <begin position="141"/>
        <end position="150"/>
    </location>
</feature>
<gene>
    <name evidence="2" type="ORF">ADEAN_000650500</name>
</gene>
<dbReference type="EMBL" id="LR877156">
    <property type="protein sequence ID" value="CAD2219012.1"/>
    <property type="molecule type" value="Genomic_DNA"/>
</dbReference>
<dbReference type="Proteomes" id="UP000515908">
    <property type="component" value="Chromosome 12"/>
</dbReference>
<proteinExistence type="predicted"/>
<reference evidence="2 3" key="1">
    <citation type="submission" date="2020-08" db="EMBL/GenBank/DDBJ databases">
        <authorList>
            <person name="Newling K."/>
            <person name="Davey J."/>
            <person name="Forrester S."/>
        </authorList>
    </citation>
    <scope>NUCLEOTIDE SEQUENCE [LARGE SCALE GENOMIC DNA]</scope>
    <source>
        <strain evidence="3">Crithidia deanei Carvalho (ATCC PRA-265)</strain>
    </source>
</reference>
<dbReference type="VEuPathDB" id="TriTrypDB:ADEAN_000650500"/>
<dbReference type="AlphaFoldDB" id="A0A7G2CL92"/>
<keyword evidence="3" id="KW-1185">Reference proteome</keyword>
<feature type="compositionally biased region" description="Low complexity" evidence="1">
    <location>
        <begin position="95"/>
        <end position="108"/>
    </location>
</feature>
<sequence length="175" mass="19247">MNFNSRPTPQLCRYTTLPNSPIANAKLNPRTSLSGRLPTVLVPLSNTKEELKHLNSENSNLGTRSDATPREEQPMPIQCNSPPGDSIPHFVRNTSGSSLGRRLSASHSTKPPISQSMSTNPMPRYGRLQPLPFQDDVPADDTSNGGSQRSLADVYRFNQQHSSQKKKGRLVLGDK</sequence>
<accession>A0A7G2CL92</accession>